<proteinExistence type="predicted"/>
<protein>
    <submittedName>
        <fullName evidence="1">Uncharacterized protein</fullName>
    </submittedName>
</protein>
<name>A0A4R2RGP3_9FIRM</name>
<reference evidence="1 2" key="1">
    <citation type="submission" date="2019-03" db="EMBL/GenBank/DDBJ databases">
        <title>Genomic Encyclopedia of Type Strains, Phase IV (KMG-IV): sequencing the most valuable type-strain genomes for metagenomic binning, comparative biology and taxonomic classification.</title>
        <authorList>
            <person name="Goeker M."/>
        </authorList>
    </citation>
    <scope>NUCLEOTIDE SEQUENCE [LARGE SCALE GENOMIC DNA]</scope>
    <source>
        <strain evidence="1 2">DSM 11170</strain>
    </source>
</reference>
<dbReference type="EMBL" id="SLXT01000029">
    <property type="protein sequence ID" value="TCP61267.1"/>
    <property type="molecule type" value="Genomic_DNA"/>
</dbReference>
<gene>
    <name evidence="1" type="ORF">EDD73_12920</name>
</gene>
<evidence type="ECO:0000313" key="1">
    <source>
        <dbReference type="EMBL" id="TCP61267.1"/>
    </source>
</evidence>
<organism evidence="1 2">
    <name type="scientific">Heliophilum fasciatum</name>
    <dbReference type="NCBI Taxonomy" id="35700"/>
    <lineage>
        <taxon>Bacteria</taxon>
        <taxon>Bacillati</taxon>
        <taxon>Bacillota</taxon>
        <taxon>Clostridia</taxon>
        <taxon>Eubacteriales</taxon>
        <taxon>Heliobacteriaceae</taxon>
        <taxon>Heliophilum</taxon>
    </lineage>
</organism>
<dbReference type="RefSeq" id="WP_131920454.1">
    <property type="nucleotide sequence ID" value="NZ_JAOQNU010000030.1"/>
</dbReference>
<dbReference type="AlphaFoldDB" id="A0A4R2RGP3"/>
<comment type="caution">
    <text evidence="1">The sequence shown here is derived from an EMBL/GenBank/DDBJ whole genome shotgun (WGS) entry which is preliminary data.</text>
</comment>
<keyword evidence="2" id="KW-1185">Reference proteome</keyword>
<dbReference type="Proteomes" id="UP000294813">
    <property type="component" value="Unassembled WGS sequence"/>
</dbReference>
<sequence>MIPLKQTVAIHRGGTLDDWGVPSDGVSTTLSCRIDEKTQLVKDANGKEVVSSAVILLKGQVAVTFADRLEWTDETGNQYCRTPLAVAMIRDFGGKPIFTKVAV</sequence>
<dbReference type="OrthoDB" id="2084015at2"/>
<evidence type="ECO:0000313" key="2">
    <source>
        <dbReference type="Proteomes" id="UP000294813"/>
    </source>
</evidence>
<accession>A0A4R2RGP3</accession>